<keyword evidence="3" id="KW-1185">Reference proteome</keyword>
<dbReference type="EMBL" id="ATCN01000392">
    <property type="protein sequence ID" value="EPR79127.1"/>
    <property type="molecule type" value="Genomic_DNA"/>
</dbReference>
<keyword evidence="1" id="KW-0812">Transmembrane</keyword>
<dbReference type="Proteomes" id="UP000014978">
    <property type="component" value="Unassembled WGS sequence"/>
</dbReference>
<evidence type="ECO:0000313" key="3">
    <source>
        <dbReference type="Proteomes" id="UP000014978"/>
    </source>
</evidence>
<dbReference type="VEuPathDB" id="MicrosporidiaDB:SLOPH_879"/>
<organism evidence="2 3">
    <name type="scientific">Spraguea lophii (strain 42_110)</name>
    <name type="common">Microsporidian parasite</name>
    <dbReference type="NCBI Taxonomy" id="1358809"/>
    <lineage>
        <taxon>Eukaryota</taxon>
        <taxon>Fungi</taxon>
        <taxon>Fungi incertae sedis</taxon>
        <taxon>Microsporidia</taxon>
        <taxon>Spragueidae</taxon>
        <taxon>Spraguea</taxon>
    </lineage>
</organism>
<protein>
    <submittedName>
        <fullName evidence="2">Uncharacterized protein</fullName>
    </submittedName>
</protein>
<comment type="caution">
    <text evidence="2">The sequence shown here is derived from an EMBL/GenBank/DDBJ whole genome shotgun (WGS) entry which is preliminary data.</text>
</comment>
<name>S7WBG5_SPRLO</name>
<reference evidence="3" key="1">
    <citation type="journal article" date="2013" name="PLoS Genet.">
        <title>The genome of Spraguea lophii and the basis of host-microsporidian interactions.</title>
        <authorList>
            <person name="Campbell S.E."/>
            <person name="Williams T.A."/>
            <person name="Yousuf A."/>
            <person name="Soanes D.M."/>
            <person name="Paszkiewicz K.H."/>
            <person name="Williams B.A.P."/>
        </authorList>
    </citation>
    <scope>NUCLEOTIDE SEQUENCE [LARGE SCALE GENOMIC DNA]</scope>
    <source>
        <strain evidence="3">42_110</strain>
    </source>
</reference>
<dbReference type="AlphaFoldDB" id="S7WBG5"/>
<dbReference type="InParanoid" id="S7WBG5"/>
<keyword evidence="1" id="KW-0472">Membrane</keyword>
<evidence type="ECO:0000256" key="1">
    <source>
        <dbReference type="SAM" id="Phobius"/>
    </source>
</evidence>
<dbReference type="HOGENOM" id="CLU_1116363_0_0_1"/>
<keyword evidence="1" id="KW-1133">Transmembrane helix</keyword>
<evidence type="ECO:0000313" key="2">
    <source>
        <dbReference type="EMBL" id="EPR79127.1"/>
    </source>
</evidence>
<feature type="transmembrane region" description="Helical" evidence="1">
    <location>
        <begin position="6"/>
        <end position="28"/>
    </location>
</feature>
<gene>
    <name evidence="2" type="ORF">SLOPH_879</name>
</gene>
<accession>S7WBG5</accession>
<proteinExistence type="predicted"/>
<sequence>MKTSSYIRKIFSFAILIAFIGFALWCYVSHLSKRGKKEIINITPKKRVKYTKYDIEQTGNLHLYKKGSGLTIFYDDNTVQEHKFRITIEKIDNANKSRNIEPVYIVKHNKKILMKIFHDFNSGMEIWSARIYFSSNDKNDSKEVNDNYSVFLESKLSYLSQRDDTISLYGKDTQNFLRKAAELKFKEENLNSINLFFKNLVVVDKEHPSFTLLGTNMHLARIENPLKESVKIELYNLVVKAEKEEKLML</sequence>